<feature type="transmembrane region" description="Helical" evidence="2">
    <location>
        <begin position="262"/>
        <end position="288"/>
    </location>
</feature>
<reference evidence="3 4" key="1">
    <citation type="submission" date="2017-10" db="EMBL/GenBank/DDBJ databases">
        <title>Draft genome of Longimonas halophila.</title>
        <authorList>
            <person name="Goh K.M."/>
            <person name="Shamsir M.S."/>
            <person name="Lim S.W."/>
        </authorList>
    </citation>
    <scope>NUCLEOTIDE SEQUENCE [LARGE SCALE GENOMIC DNA]</scope>
    <source>
        <strain evidence="3 4">KCTC 42399</strain>
    </source>
</reference>
<dbReference type="AlphaFoldDB" id="A0A2H3NS13"/>
<feature type="transmembrane region" description="Helical" evidence="2">
    <location>
        <begin position="176"/>
        <end position="194"/>
    </location>
</feature>
<evidence type="ECO:0000313" key="4">
    <source>
        <dbReference type="Proteomes" id="UP000221024"/>
    </source>
</evidence>
<dbReference type="Proteomes" id="UP000221024">
    <property type="component" value="Unassembled WGS sequence"/>
</dbReference>
<keyword evidence="2" id="KW-0812">Transmembrane</keyword>
<feature type="compositionally biased region" description="Basic and acidic residues" evidence="1">
    <location>
        <begin position="335"/>
        <end position="357"/>
    </location>
</feature>
<organism evidence="3 4">
    <name type="scientific">Longimonas halophila</name>
    <dbReference type="NCBI Taxonomy" id="1469170"/>
    <lineage>
        <taxon>Bacteria</taxon>
        <taxon>Pseudomonadati</taxon>
        <taxon>Rhodothermota</taxon>
        <taxon>Rhodothermia</taxon>
        <taxon>Rhodothermales</taxon>
        <taxon>Salisaetaceae</taxon>
        <taxon>Longimonas</taxon>
    </lineage>
</organism>
<comment type="caution">
    <text evidence="3">The sequence shown here is derived from an EMBL/GenBank/DDBJ whole genome shotgun (WGS) entry which is preliminary data.</text>
</comment>
<evidence type="ECO:0000313" key="3">
    <source>
        <dbReference type="EMBL" id="PEN08779.1"/>
    </source>
</evidence>
<evidence type="ECO:0008006" key="5">
    <source>
        <dbReference type="Google" id="ProtNLM"/>
    </source>
</evidence>
<dbReference type="EMBL" id="PDEP01000002">
    <property type="protein sequence ID" value="PEN08779.1"/>
    <property type="molecule type" value="Genomic_DNA"/>
</dbReference>
<feature type="transmembrane region" description="Helical" evidence="2">
    <location>
        <begin position="140"/>
        <end position="164"/>
    </location>
</feature>
<keyword evidence="2" id="KW-1133">Transmembrane helix</keyword>
<name>A0A2H3NS13_9BACT</name>
<evidence type="ECO:0000256" key="2">
    <source>
        <dbReference type="SAM" id="Phobius"/>
    </source>
</evidence>
<gene>
    <name evidence="3" type="ORF">CRI93_03205</name>
</gene>
<feature type="transmembrane region" description="Helical" evidence="2">
    <location>
        <begin position="62"/>
        <end position="83"/>
    </location>
</feature>
<proteinExistence type="predicted"/>
<protein>
    <recommendedName>
        <fullName evidence="5">TIGR00374 family protein</fullName>
    </recommendedName>
</protein>
<feature type="transmembrane region" description="Helical" evidence="2">
    <location>
        <begin position="230"/>
        <end position="250"/>
    </location>
</feature>
<accession>A0A2H3NS13</accession>
<keyword evidence="2" id="KW-0472">Membrane</keyword>
<feature type="region of interest" description="Disordered" evidence="1">
    <location>
        <begin position="331"/>
        <end position="357"/>
    </location>
</feature>
<sequence>MLRMLLDTITQKWEAFASSQVGTWTMKGVRYLLVAGILAYLAYRLAGIGWAEVLRSLPTTPWFYVTVLAMYAILPLAEVLIYGRVWDLSARESLPILLRKRVLNTDVVGYSGEVYLFTWAKKHISTNDVRPLAMAIKDNLIISSMMSVLSAVVILVALLTTGYVTPGDVMENPTPGYLVAGGAALVFAIGLVVQFRRSIFTLPRDLIGWMIGVHGGRFLLSNILQVIQWWVVIPEASFSAWATLLAVLIITNRIPLLPSRDLFFAGAGIGMASGLGIPAATMAGMLLVRSALDRILNTGLFGATLLWERTQEAPELTQYIDTRVADNEAAFQDTVRAHEAPENTTKDEPRKPPHENS</sequence>
<keyword evidence="4" id="KW-1185">Reference proteome</keyword>
<evidence type="ECO:0000256" key="1">
    <source>
        <dbReference type="SAM" id="MobiDB-lite"/>
    </source>
</evidence>
<feature type="transmembrane region" description="Helical" evidence="2">
    <location>
        <begin position="31"/>
        <end position="50"/>
    </location>
</feature>